<name>A0A8T1XZ40_9BRAS</name>
<dbReference type="PANTHER" id="PTHR12300">
    <property type="entry name" value="HVA22-LIKE PROTEINS"/>
    <property type="match status" value="1"/>
</dbReference>
<keyword evidence="4" id="KW-1185">Reference proteome</keyword>
<dbReference type="EMBL" id="JAEFBK010000012">
    <property type="protein sequence ID" value="KAG7540115.1"/>
    <property type="molecule type" value="Genomic_DNA"/>
</dbReference>
<protein>
    <recommendedName>
        <fullName evidence="1">HVA22-like protein</fullName>
    </recommendedName>
</protein>
<dbReference type="PANTHER" id="PTHR12300:SF150">
    <property type="entry name" value="HVA22-LIKE PROTEIN K"/>
    <property type="match status" value="1"/>
</dbReference>
<dbReference type="InterPro" id="IPR004345">
    <property type="entry name" value="TB2_DP1_HVA22"/>
</dbReference>
<organism evidence="3 4">
    <name type="scientific">Arabidopsis thaliana x Arabidopsis arenosa</name>
    <dbReference type="NCBI Taxonomy" id="1240361"/>
    <lineage>
        <taxon>Eukaryota</taxon>
        <taxon>Viridiplantae</taxon>
        <taxon>Streptophyta</taxon>
        <taxon>Embryophyta</taxon>
        <taxon>Tracheophyta</taxon>
        <taxon>Spermatophyta</taxon>
        <taxon>Magnoliopsida</taxon>
        <taxon>eudicotyledons</taxon>
        <taxon>Gunneridae</taxon>
        <taxon>Pentapetalae</taxon>
        <taxon>rosids</taxon>
        <taxon>malvids</taxon>
        <taxon>Brassicales</taxon>
        <taxon>Brassicaceae</taxon>
        <taxon>Camelineae</taxon>
        <taxon>Arabidopsis</taxon>
    </lineage>
</organism>
<comment type="similarity">
    <text evidence="1">Belongs to the DP1 family.</text>
</comment>
<dbReference type="GO" id="GO:0016020">
    <property type="term" value="C:membrane"/>
    <property type="evidence" value="ECO:0007669"/>
    <property type="project" value="UniProtKB-SubCell"/>
</dbReference>
<comment type="subcellular location">
    <subcellularLocation>
        <location evidence="1">Membrane</location>
        <topology evidence="1">Multi-pass membrane protein</topology>
    </subcellularLocation>
</comment>
<feature type="region of interest" description="Disordered" evidence="2">
    <location>
        <begin position="177"/>
        <end position="205"/>
    </location>
</feature>
<dbReference type="AlphaFoldDB" id="A0A8T1XZ40"/>
<dbReference type="Pfam" id="PF03134">
    <property type="entry name" value="TB2_DP1_HVA22"/>
    <property type="match status" value="1"/>
</dbReference>
<evidence type="ECO:0000313" key="4">
    <source>
        <dbReference type="Proteomes" id="UP000694240"/>
    </source>
</evidence>
<proteinExistence type="inferred from homology"/>
<gene>
    <name evidence="3" type="ORF">ISN45_Aa07g003730</name>
</gene>
<evidence type="ECO:0000256" key="2">
    <source>
        <dbReference type="SAM" id="MobiDB-lite"/>
    </source>
</evidence>
<evidence type="ECO:0000256" key="1">
    <source>
        <dbReference type="RuleBase" id="RU362006"/>
    </source>
</evidence>
<sequence length="205" mass="22976">MSGFASQIPSMALLGSGLTGEVGLRVLLSPLSSNIVLRTACCSIGIGLPVYSTFKAIESRDENEQQRMLIYWAAYGSFSLVEVFTDKIISWFPLYYHVKFAFLVWLQLPTVEGSKQIYNNQIRPFLLRHQARVDRLVDGVYEEMVKVVRSHQGEIRFFRSMIVKILGSAVNEVAPPGQRLGEIANDSPEQAETNSDSESDSNHED</sequence>
<dbReference type="Proteomes" id="UP000694240">
    <property type="component" value="Chromosome 12"/>
</dbReference>
<accession>A0A8T1XZ40</accession>
<evidence type="ECO:0000313" key="3">
    <source>
        <dbReference type="EMBL" id="KAG7540115.1"/>
    </source>
</evidence>
<comment type="caution">
    <text evidence="3">The sequence shown here is derived from an EMBL/GenBank/DDBJ whole genome shotgun (WGS) entry which is preliminary data.</text>
</comment>
<reference evidence="3 4" key="1">
    <citation type="submission" date="2020-12" db="EMBL/GenBank/DDBJ databases">
        <title>Concerted genomic and epigenomic changes stabilize Arabidopsis allopolyploids.</title>
        <authorList>
            <person name="Chen Z."/>
        </authorList>
    </citation>
    <scope>NUCLEOTIDE SEQUENCE [LARGE SCALE GENOMIC DNA]</scope>
    <source>
        <strain evidence="3">Allo738</strain>
        <tissue evidence="3">Leaf</tissue>
    </source>
</reference>